<accession>A0ABN1JE18</accession>
<evidence type="ECO:0000256" key="2">
    <source>
        <dbReference type="PROSITE-ProRule" id="PRU00335"/>
    </source>
</evidence>
<keyword evidence="1 2" id="KW-0238">DNA-binding</keyword>
<organism evidence="4 5">
    <name type="scientific">Clostridium oceanicum</name>
    <dbReference type="NCBI Taxonomy" id="1543"/>
    <lineage>
        <taxon>Bacteria</taxon>
        <taxon>Bacillati</taxon>
        <taxon>Bacillota</taxon>
        <taxon>Clostridia</taxon>
        <taxon>Eubacteriales</taxon>
        <taxon>Clostridiaceae</taxon>
        <taxon>Clostridium</taxon>
    </lineage>
</organism>
<dbReference type="PANTHER" id="PTHR43479:SF11">
    <property type="entry name" value="ACREF_ENVCD OPERON REPRESSOR-RELATED"/>
    <property type="match status" value="1"/>
</dbReference>
<gene>
    <name evidence="4" type="ORF">GCM10008906_13260</name>
</gene>
<feature type="DNA-binding region" description="H-T-H motif" evidence="2">
    <location>
        <begin position="35"/>
        <end position="54"/>
    </location>
</feature>
<sequence>MSIKIRREKEKSEMKKNILKAANEIIKEEGIDNLSIRKIAKKIDYSAPIVYHYFKDKEDIINTIMIRGYQKIMREIASSQKNYKNPKENLEKGIRRYIEISLESSYEYKSILLNSSKEILDYTALLFKGAASKRQGIAMLCNSIKDIFESEGRDIDDSVIELKSQIIWVSMFGLIMKLIVENNINKNQKERLIDTLIDYAIKGI</sequence>
<dbReference type="Pfam" id="PF00440">
    <property type="entry name" value="TetR_N"/>
    <property type="match status" value="1"/>
</dbReference>
<dbReference type="PRINTS" id="PR00455">
    <property type="entry name" value="HTHTETR"/>
</dbReference>
<dbReference type="PROSITE" id="PS50977">
    <property type="entry name" value="HTH_TETR_2"/>
    <property type="match status" value="1"/>
</dbReference>
<evidence type="ECO:0000313" key="4">
    <source>
        <dbReference type="EMBL" id="GAA0737301.1"/>
    </source>
</evidence>
<proteinExistence type="predicted"/>
<evidence type="ECO:0000256" key="1">
    <source>
        <dbReference type="ARBA" id="ARBA00023125"/>
    </source>
</evidence>
<dbReference type="Gene3D" id="1.10.357.10">
    <property type="entry name" value="Tetracycline Repressor, domain 2"/>
    <property type="match status" value="1"/>
</dbReference>
<dbReference type="SUPFAM" id="SSF46689">
    <property type="entry name" value="Homeodomain-like"/>
    <property type="match status" value="1"/>
</dbReference>
<dbReference type="PANTHER" id="PTHR43479">
    <property type="entry name" value="ACREF/ENVCD OPERON REPRESSOR-RELATED"/>
    <property type="match status" value="1"/>
</dbReference>
<dbReference type="InterPro" id="IPR050624">
    <property type="entry name" value="HTH-type_Tx_Regulator"/>
</dbReference>
<reference evidence="4 5" key="1">
    <citation type="journal article" date="2019" name="Int. J. Syst. Evol. Microbiol.">
        <title>The Global Catalogue of Microorganisms (GCM) 10K type strain sequencing project: providing services to taxonomists for standard genome sequencing and annotation.</title>
        <authorList>
            <consortium name="The Broad Institute Genomics Platform"/>
            <consortium name="The Broad Institute Genome Sequencing Center for Infectious Disease"/>
            <person name="Wu L."/>
            <person name="Ma J."/>
        </authorList>
    </citation>
    <scope>NUCLEOTIDE SEQUENCE [LARGE SCALE GENOMIC DNA]</scope>
    <source>
        <strain evidence="4 5">JCM 1407</strain>
    </source>
</reference>
<evidence type="ECO:0000313" key="5">
    <source>
        <dbReference type="Proteomes" id="UP001501510"/>
    </source>
</evidence>
<protein>
    <submittedName>
        <fullName evidence="4">TetR/AcrR family transcriptional regulator</fullName>
    </submittedName>
</protein>
<feature type="domain" description="HTH tetR-type" evidence="3">
    <location>
        <begin position="12"/>
        <end position="72"/>
    </location>
</feature>
<dbReference type="InterPro" id="IPR001647">
    <property type="entry name" value="HTH_TetR"/>
</dbReference>
<dbReference type="RefSeq" id="WP_343760114.1">
    <property type="nucleotide sequence ID" value="NZ_BAAACG010000008.1"/>
</dbReference>
<dbReference type="Proteomes" id="UP001501510">
    <property type="component" value="Unassembled WGS sequence"/>
</dbReference>
<keyword evidence="5" id="KW-1185">Reference proteome</keyword>
<dbReference type="EMBL" id="BAAACG010000008">
    <property type="protein sequence ID" value="GAA0737301.1"/>
    <property type="molecule type" value="Genomic_DNA"/>
</dbReference>
<name>A0ABN1JE18_9CLOT</name>
<dbReference type="InterPro" id="IPR009057">
    <property type="entry name" value="Homeodomain-like_sf"/>
</dbReference>
<comment type="caution">
    <text evidence="4">The sequence shown here is derived from an EMBL/GenBank/DDBJ whole genome shotgun (WGS) entry which is preliminary data.</text>
</comment>
<evidence type="ECO:0000259" key="3">
    <source>
        <dbReference type="PROSITE" id="PS50977"/>
    </source>
</evidence>